<evidence type="ECO:0000256" key="8">
    <source>
        <dbReference type="RuleBase" id="RU363032"/>
    </source>
</evidence>
<feature type="transmembrane region" description="Helical" evidence="8">
    <location>
        <begin position="197"/>
        <end position="217"/>
    </location>
</feature>
<comment type="similarity">
    <text evidence="2">Belongs to the binding-protein-dependent transport system permease family. CysTW subfamily.</text>
</comment>
<dbReference type="InterPro" id="IPR035906">
    <property type="entry name" value="MetI-like_sf"/>
</dbReference>
<evidence type="ECO:0000256" key="4">
    <source>
        <dbReference type="ARBA" id="ARBA00022475"/>
    </source>
</evidence>
<feature type="transmembrane region" description="Helical" evidence="8">
    <location>
        <begin position="7"/>
        <end position="27"/>
    </location>
</feature>
<evidence type="ECO:0000256" key="5">
    <source>
        <dbReference type="ARBA" id="ARBA00022692"/>
    </source>
</evidence>
<dbReference type="GO" id="GO:0005886">
    <property type="term" value="C:plasma membrane"/>
    <property type="evidence" value="ECO:0007669"/>
    <property type="project" value="UniProtKB-SubCell"/>
</dbReference>
<keyword evidence="3 8" id="KW-0813">Transport</keyword>
<dbReference type="InterPro" id="IPR051789">
    <property type="entry name" value="Bact_Polyamine_Transport"/>
</dbReference>
<feature type="transmembrane region" description="Helical" evidence="8">
    <location>
        <begin position="229"/>
        <end position="248"/>
    </location>
</feature>
<evidence type="ECO:0000313" key="10">
    <source>
        <dbReference type="EMBL" id="OEH85284.1"/>
    </source>
</evidence>
<feature type="transmembrane region" description="Helical" evidence="8">
    <location>
        <begin position="61"/>
        <end position="83"/>
    </location>
</feature>
<dbReference type="AlphaFoldDB" id="A0A1E5L5E1"/>
<dbReference type="PANTHER" id="PTHR43848:SF2">
    <property type="entry name" value="PUTRESCINE TRANSPORT SYSTEM PERMEASE PROTEIN POTI"/>
    <property type="match status" value="1"/>
</dbReference>
<organism evidence="10 11">
    <name type="scientific">Desulfuribacillus stibiiarsenatis</name>
    <dbReference type="NCBI Taxonomy" id="1390249"/>
    <lineage>
        <taxon>Bacteria</taxon>
        <taxon>Bacillati</taxon>
        <taxon>Bacillota</taxon>
        <taxon>Desulfuribacillia</taxon>
        <taxon>Desulfuribacillales</taxon>
        <taxon>Desulfuribacillaceae</taxon>
        <taxon>Desulfuribacillus</taxon>
    </lineage>
</organism>
<dbReference type="STRING" id="1390249.BHU72_04090"/>
<accession>A0A1E5L5E1</accession>
<feature type="transmembrane region" description="Helical" evidence="8">
    <location>
        <begin position="95"/>
        <end position="116"/>
    </location>
</feature>
<dbReference type="PANTHER" id="PTHR43848">
    <property type="entry name" value="PUTRESCINE TRANSPORT SYSTEM PERMEASE PROTEIN POTI"/>
    <property type="match status" value="1"/>
</dbReference>
<dbReference type="Pfam" id="PF00528">
    <property type="entry name" value="BPD_transp_1"/>
    <property type="match status" value="1"/>
</dbReference>
<dbReference type="RefSeq" id="WP_069702109.1">
    <property type="nucleotide sequence ID" value="NZ_MJAT01000022.1"/>
</dbReference>
<gene>
    <name evidence="10" type="ORF">BHU72_04090</name>
</gene>
<dbReference type="Proteomes" id="UP000095255">
    <property type="component" value="Unassembled WGS sequence"/>
</dbReference>
<keyword evidence="6 8" id="KW-1133">Transmembrane helix</keyword>
<evidence type="ECO:0000256" key="1">
    <source>
        <dbReference type="ARBA" id="ARBA00004651"/>
    </source>
</evidence>
<keyword evidence="11" id="KW-1185">Reference proteome</keyword>
<proteinExistence type="inferred from homology"/>
<evidence type="ECO:0000256" key="7">
    <source>
        <dbReference type="ARBA" id="ARBA00023136"/>
    </source>
</evidence>
<feature type="transmembrane region" description="Helical" evidence="8">
    <location>
        <begin position="170"/>
        <end position="191"/>
    </location>
</feature>
<keyword evidence="7 8" id="KW-0472">Membrane</keyword>
<dbReference type="GO" id="GO:0055085">
    <property type="term" value="P:transmembrane transport"/>
    <property type="evidence" value="ECO:0007669"/>
    <property type="project" value="InterPro"/>
</dbReference>
<reference evidence="10 11" key="1">
    <citation type="submission" date="2016-09" db="EMBL/GenBank/DDBJ databases">
        <title>Desulfuribacillus arsenicus sp. nov., an obligately anaerobic, dissimilatory arsenic- and antimonate-reducing bacterium isolated from anoxic sediments.</title>
        <authorList>
            <person name="Abin C.A."/>
            <person name="Hollibaugh J.T."/>
        </authorList>
    </citation>
    <scope>NUCLEOTIDE SEQUENCE [LARGE SCALE GENOMIC DNA]</scope>
    <source>
        <strain evidence="10 11">MLFW-2</strain>
    </source>
</reference>
<comment type="subcellular location">
    <subcellularLocation>
        <location evidence="1 8">Cell membrane</location>
        <topology evidence="1 8">Multi-pass membrane protein</topology>
    </subcellularLocation>
</comment>
<protein>
    <submittedName>
        <fullName evidence="10">Spermidine/putrescine ABC transporter permease</fullName>
    </submittedName>
</protein>
<sequence length="260" mass="29457">MKILRPLSYFIVAFIYIPMIVLMVFSFNQSRINAAWSGFTLDWYRSLLENRFVLDALSNSMLVASATTVIATIMGAFAAYGFYKYQFRWHSLWRGFIYAPLIIPELLMGLSLLILFSQFDIPLGKGTLIIAHVTFSIPFVFLIIYDRLIEMGKELEEAAMDLGASPMQTFFLITLPVLMPSIFASILLVFTLSLDDFIISFFVAGPNSTTLPIYIYGMIKRGISPEINALATLMIIFTIVFIAIAEWIRRKGSMKVNKTS</sequence>
<dbReference type="CDD" id="cd06261">
    <property type="entry name" value="TM_PBP2"/>
    <property type="match status" value="1"/>
</dbReference>
<dbReference type="Gene3D" id="1.10.3720.10">
    <property type="entry name" value="MetI-like"/>
    <property type="match status" value="1"/>
</dbReference>
<evidence type="ECO:0000256" key="3">
    <source>
        <dbReference type="ARBA" id="ARBA00022448"/>
    </source>
</evidence>
<evidence type="ECO:0000313" key="11">
    <source>
        <dbReference type="Proteomes" id="UP000095255"/>
    </source>
</evidence>
<feature type="transmembrane region" description="Helical" evidence="8">
    <location>
        <begin position="128"/>
        <end position="149"/>
    </location>
</feature>
<dbReference type="PROSITE" id="PS50928">
    <property type="entry name" value="ABC_TM1"/>
    <property type="match status" value="1"/>
</dbReference>
<keyword evidence="4" id="KW-1003">Cell membrane</keyword>
<dbReference type="EMBL" id="MJAT01000022">
    <property type="protein sequence ID" value="OEH85284.1"/>
    <property type="molecule type" value="Genomic_DNA"/>
</dbReference>
<evidence type="ECO:0000256" key="6">
    <source>
        <dbReference type="ARBA" id="ARBA00022989"/>
    </source>
</evidence>
<evidence type="ECO:0000256" key="2">
    <source>
        <dbReference type="ARBA" id="ARBA00007069"/>
    </source>
</evidence>
<comment type="caution">
    <text evidence="10">The sequence shown here is derived from an EMBL/GenBank/DDBJ whole genome shotgun (WGS) entry which is preliminary data.</text>
</comment>
<dbReference type="SUPFAM" id="SSF161098">
    <property type="entry name" value="MetI-like"/>
    <property type="match status" value="1"/>
</dbReference>
<name>A0A1E5L5E1_9FIRM</name>
<keyword evidence="5 8" id="KW-0812">Transmembrane</keyword>
<dbReference type="InterPro" id="IPR000515">
    <property type="entry name" value="MetI-like"/>
</dbReference>
<dbReference type="OrthoDB" id="9782004at2"/>
<feature type="domain" description="ABC transmembrane type-1" evidence="9">
    <location>
        <begin position="57"/>
        <end position="245"/>
    </location>
</feature>
<evidence type="ECO:0000259" key="9">
    <source>
        <dbReference type="PROSITE" id="PS50928"/>
    </source>
</evidence>